<keyword evidence="4" id="KW-1185">Reference proteome</keyword>
<dbReference type="STRING" id="1507870.A0A1V8TUZ6"/>
<accession>A0A1V8TUZ6</accession>
<name>A0A1V8TUZ6_9PEZI</name>
<dbReference type="EMBL" id="NAJO01000001">
    <property type="protein sequence ID" value="OQO15101.1"/>
    <property type="molecule type" value="Genomic_DNA"/>
</dbReference>
<feature type="region of interest" description="Disordered" evidence="2">
    <location>
        <begin position="1"/>
        <end position="53"/>
    </location>
</feature>
<gene>
    <name evidence="3" type="ORF">B0A48_00483</name>
</gene>
<evidence type="ECO:0000256" key="1">
    <source>
        <dbReference type="SAM" id="Coils"/>
    </source>
</evidence>
<dbReference type="Proteomes" id="UP000192596">
    <property type="component" value="Unassembled WGS sequence"/>
</dbReference>
<feature type="compositionally biased region" description="Basic and acidic residues" evidence="2">
    <location>
        <begin position="86"/>
        <end position="103"/>
    </location>
</feature>
<feature type="compositionally biased region" description="Polar residues" evidence="2">
    <location>
        <begin position="72"/>
        <end position="83"/>
    </location>
</feature>
<dbReference type="AlphaFoldDB" id="A0A1V8TUZ6"/>
<feature type="coiled-coil region" evidence="1">
    <location>
        <begin position="135"/>
        <end position="228"/>
    </location>
</feature>
<feature type="compositionally biased region" description="Low complexity" evidence="2">
    <location>
        <begin position="395"/>
        <end position="405"/>
    </location>
</feature>
<organism evidence="3 4">
    <name type="scientific">Cryoendolithus antarcticus</name>
    <dbReference type="NCBI Taxonomy" id="1507870"/>
    <lineage>
        <taxon>Eukaryota</taxon>
        <taxon>Fungi</taxon>
        <taxon>Dikarya</taxon>
        <taxon>Ascomycota</taxon>
        <taxon>Pezizomycotina</taxon>
        <taxon>Dothideomycetes</taxon>
        <taxon>Dothideomycetidae</taxon>
        <taxon>Cladosporiales</taxon>
        <taxon>Cladosporiaceae</taxon>
        <taxon>Cryoendolithus</taxon>
    </lineage>
</organism>
<sequence>MRSSSPAPDATPGGGGLQPSPLFKAKMSIIPSSGGLFSPSKEEPNSLRSDAIDGPEDFTIHLVDYMAGQPARIQTRSTMSGTPAMTRERDDSMRRSPLKDLDSPPRSISGSGRLGRTRLALSSSPPREREAPGAVAFMRSHIERLEEDLAAERRMREADIAAHTIEIERVTSLHREELKATLEELQSVKRARETDIKSVAAQYTEQVRVAFEQERKRHEEELNCVRNEIVRPSEKNAEDDVDDTIVVEQERLKHLQDVDRLEAQHNKALEDAAEEIKELQAQLGQRTQGIPTAEREQRQVADELKRVKKITKDHLQAAQDEIDQLQAELDRQKPVAEELDEARETIRGFEAQAAEAAASSKRAGALQHELLELRLQIAARDERITELSNELQTRTKQSQPTQQAPTPRPQNSTIAAAQLALRTEDYNRATAHAHDLERLNARYTKQLQTANCTTDTLRAFHTAELQRMAAEHEREKAAELDGLRRQLTASQRESKTPKASTAQITEELAKQALRISELEKLNKELGNQLMRAWGREEFGDTGEKQKYRYKYVKA</sequence>
<feature type="region of interest" description="Disordered" evidence="2">
    <location>
        <begin position="388"/>
        <end position="411"/>
    </location>
</feature>
<evidence type="ECO:0000313" key="4">
    <source>
        <dbReference type="Proteomes" id="UP000192596"/>
    </source>
</evidence>
<protein>
    <submittedName>
        <fullName evidence="3">Uncharacterized protein</fullName>
    </submittedName>
</protein>
<evidence type="ECO:0000256" key="2">
    <source>
        <dbReference type="SAM" id="MobiDB-lite"/>
    </source>
</evidence>
<dbReference type="InParanoid" id="A0A1V8TUZ6"/>
<keyword evidence="1" id="KW-0175">Coiled coil</keyword>
<feature type="region of interest" description="Disordered" evidence="2">
    <location>
        <begin position="69"/>
        <end position="132"/>
    </location>
</feature>
<comment type="caution">
    <text evidence="3">The sequence shown here is derived from an EMBL/GenBank/DDBJ whole genome shotgun (WGS) entry which is preliminary data.</text>
</comment>
<proteinExistence type="predicted"/>
<evidence type="ECO:0000313" key="3">
    <source>
        <dbReference type="EMBL" id="OQO15101.1"/>
    </source>
</evidence>
<reference evidence="4" key="1">
    <citation type="submission" date="2017-03" db="EMBL/GenBank/DDBJ databases">
        <title>Genomes of endolithic fungi from Antarctica.</title>
        <authorList>
            <person name="Coleine C."/>
            <person name="Masonjones S."/>
            <person name="Stajich J.E."/>
        </authorList>
    </citation>
    <scope>NUCLEOTIDE SEQUENCE [LARGE SCALE GENOMIC DNA]</scope>
    <source>
        <strain evidence="4">CCFEE 5527</strain>
    </source>
</reference>